<feature type="non-terminal residue" evidence="1">
    <location>
        <position position="126"/>
    </location>
</feature>
<dbReference type="Proteomes" id="UP000054477">
    <property type="component" value="Unassembled WGS sequence"/>
</dbReference>
<dbReference type="SUPFAM" id="SSF46689">
    <property type="entry name" value="Homeodomain-like"/>
    <property type="match status" value="1"/>
</dbReference>
<reference evidence="2" key="2">
    <citation type="submission" date="2015-01" db="EMBL/GenBank/DDBJ databases">
        <title>Evolutionary Origins and Diversification of the Mycorrhizal Mutualists.</title>
        <authorList>
            <consortium name="DOE Joint Genome Institute"/>
            <consortium name="Mycorrhizal Genomics Consortium"/>
            <person name="Kohler A."/>
            <person name="Kuo A."/>
            <person name="Nagy L.G."/>
            <person name="Floudas D."/>
            <person name="Copeland A."/>
            <person name="Barry K.W."/>
            <person name="Cichocki N."/>
            <person name="Veneault-Fourrey C."/>
            <person name="LaButti K."/>
            <person name="Lindquist E.A."/>
            <person name="Lipzen A."/>
            <person name="Lundell T."/>
            <person name="Morin E."/>
            <person name="Murat C."/>
            <person name="Riley R."/>
            <person name="Ohm R."/>
            <person name="Sun H."/>
            <person name="Tunlid A."/>
            <person name="Henrissat B."/>
            <person name="Grigoriev I.V."/>
            <person name="Hibbett D.S."/>
            <person name="Martin F."/>
        </authorList>
    </citation>
    <scope>NUCLEOTIDE SEQUENCE [LARGE SCALE GENOMIC DNA]</scope>
    <source>
        <strain evidence="2">LaAM-08-1</strain>
    </source>
</reference>
<proteinExistence type="predicted"/>
<dbReference type="EMBL" id="KN838724">
    <property type="protein sequence ID" value="KIJ96364.1"/>
    <property type="molecule type" value="Genomic_DNA"/>
</dbReference>
<dbReference type="AlphaFoldDB" id="A0A0C9WKH3"/>
<organism evidence="1 2">
    <name type="scientific">Laccaria amethystina LaAM-08-1</name>
    <dbReference type="NCBI Taxonomy" id="1095629"/>
    <lineage>
        <taxon>Eukaryota</taxon>
        <taxon>Fungi</taxon>
        <taxon>Dikarya</taxon>
        <taxon>Basidiomycota</taxon>
        <taxon>Agaricomycotina</taxon>
        <taxon>Agaricomycetes</taxon>
        <taxon>Agaricomycetidae</taxon>
        <taxon>Agaricales</taxon>
        <taxon>Agaricineae</taxon>
        <taxon>Hydnangiaceae</taxon>
        <taxon>Laccaria</taxon>
    </lineage>
</organism>
<sequence length="126" mass="14471">MGFQKISDDMKERALHLLTAIADVLGVSFKSIDRWADNYDRHGIVPPSYHQGGRRLLSAEAISDLKKLIDESPELYLDEIVEWLALYHDIPMSTTALHDNLRDLGLIRKIMRWQAAERDHALRPPP</sequence>
<dbReference type="InterPro" id="IPR009057">
    <property type="entry name" value="Homeodomain-like_sf"/>
</dbReference>
<evidence type="ECO:0000313" key="1">
    <source>
        <dbReference type="EMBL" id="KIJ96364.1"/>
    </source>
</evidence>
<dbReference type="HOGENOM" id="CLU_056788_1_8_1"/>
<evidence type="ECO:0000313" key="2">
    <source>
        <dbReference type="Proteomes" id="UP000054477"/>
    </source>
</evidence>
<dbReference type="OrthoDB" id="3255572at2759"/>
<name>A0A0C9WKH3_9AGAR</name>
<protein>
    <submittedName>
        <fullName evidence="1">Uncharacterized protein</fullName>
    </submittedName>
</protein>
<keyword evidence="2" id="KW-1185">Reference proteome</keyword>
<dbReference type="STRING" id="1095629.A0A0C9WKH3"/>
<dbReference type="InterPro" id="IPR011474">
    <property type="entry name" value="DUF1580"/>
</dbReference>
<reference evidence="1 2" key="1">
    <citation type="submission" date="2014-04" db="EMBL/GenBank/DDBJ databases">
        <authorList>
            <consortium name="DOE Joint Genome Institute"/>
            <person name="Kuo A."/>
            <person name="Kohler A."/>
            <person name="Nagy L.G."/>
            <person name="Floudas D."/>
            <person name="Copeland A."/>
            <person name="Barry K.W."/>
            <person name="Cichocki N."/>
            <person name="Veneault-Fourrey C."/>
            <person name="LaButti K."/>
            <person name="Lindquist E.A."/>
            <person name="Lipzen A."/>
            <person name="Lundell T."/>
            <person name="Morin E."/>
            <person name="Murat C."/>
            <person name="Sun H."/>
            <person name="Tunlid A."/>
            <person name="Henrissat B."/>
            <person name="Grigoriev I.V."/>
            <person name="Hibbett D.S."/>
            <person name="Martin F."/>
            <person name="Nordberg H.P."/>
            <person name="Cantor M.N."/>
            <person name="Hua S.X."/>
        </authorList>
    </citation>
    <scope>NUCLEOTIDE SEQUENCE [LARGE SCALE GENOMIC DNA]</scope>
    <source>
        <strain evidence="1 2">LaAM-08-1</strain>
    </source>
</reference>
<gene>
    <name evidence="1" type="ORF">K443DRAFT_682379</name>
</gene>
<dbReference type="Pfam" id="PF07618">
    <property type="entry name" value="DUF1580"/>
    <property type="match status" value="1"/>
</dbReference>
<accession>A0A0C9WKH3</accession>